<protein>
    <submittedName>
        <fullName evidence="1">mRNA interferase MazF</fullName>
    </submittedName>
</protein>
<dbReference type="Proteomes" id="UP000317557">
    <property type="component" value="Unassembled WGS sequence"/>
</dbReference>
<gene>
    <name evidence="1" type="ORF">SAMN06265219_1124</name>
</gene>
<dbReference type="GO" id="GO:0003677">
    <property type="term" value="F:DNA binding"/>
    <property type="evidence" value="ECO:0007669"/>
    <property type="project" value="InterPro"/>
</dbReference>
<keyword evidence="2" id="KW-1185">Reference proteome</keyword>
<proteinExistence type="predicted"/>
<name>A0A521EG29_9BACT</name>
<organism evidence="1 2">
    <name type="scientific">Gracilimonas mengyeensis</name>
    <dbReference type="NCBI Taxonomy" id="1302730"/>
    <lineage>
        <taxon>Bacteria</taxon>
        <taxon>Pseudomonadati</taxon>
        <taxon>Balneolota</taxon>
        <taxon>Balneolia</taxon>
        <taxon>Balneolales</taxon>
        <taxon>Balneolaceae</taxon>
        <taxon>Gracilimonas</taxon>
    </lineage>
</organism>
<dbReference type="Pfam" id="PF02452">
    <property type="entry name" value="PemK_toxin"/>
    <property type="match status" value="1"/>
</dbReference>
<dbReference type="RefSeq" id="WP_142455158.1">
    <property type="nucleotide sequence ID" value="NZ_FXTP01000012.1"/>
</dbReference>
<dbReference type="Gene3D" id="2.30.30.110">
    <property type="match status" value="1"/>
</dbReference>
<dbReference type="InterPro" id="IPR011067">
    <property type="entry name" value="Plasmid_toxin/cell-grow_inhib"/>
</dbReference>
<dbReference type="InterPro" id="IPR003477">
    <property type="entry name" value="PemK-like"/>
</dbReference>
<dbReference type="EMBL" id="FXTP01000012">
    <property type="protein sequence ID" value="SMO82865.1"/>
    <property type="molecule type" value="Genomic_DNA"/>
</dbReference>
<accession>A0A521EG29</accession>
<dbReference type="AlphaFoldDB" id="A0A521EG29"/>
<evidence type="ECO:0000313" key="1">
    <source>
        <dbReference type="EMBL" id="SMO82865.1"/>
    </source>
</evidence>
<evidence type="ECO:0000313" key="2">
    <source>
        <dbReference type="Proteomes" id="UP000317557"/>
    </source>
</evidence>
<dbReference type="SUPFAM" id="SSF50118">
    <property type="entry name" value="Cell growth inhibitor/plasmid maintenance toxic component"/>
    <property type="match status" value="1"/>
</dbReference>
<dbReference type="OrthoDB" id="129822at2"/>
<sequence>MERFVKGDVVVVPFPFSDLSSSKRRPALVIQPFDGEDLLLAQITSQSIRDHYAVLLKEADFLDGSLKQPSNIRPNKLFTCSKNLILLSSSKAPAWELTFEAPASFSKMYVAHSHNTRTGRSALAFPTGWLGTSSTSG</sequence>
<reference evidence="1 2" key="1">
    <citation type="submission" date="2017-05" db="EMBL/GenBank/DDBJ databases">
        <authorList>
            <person name="Varghese N."/>
            <person name="Submissions S."/>
        </authorList>
    </citation>
    <scope>NUCLEOTIDE SEQUENCE [LARGE SCALE GENOMIC DNA]</scope>
    <source>
        <strain evidence="1 2">DSM 21985</strain>
    </source>
</reference>